<sequence length="44" mass="4961">MTVAHEVNNHLANFSVKSKPPIFAIYNRLKPTQRKKPTNPSPTS</sequence>
<accession>M3QYK7</accession>
<dbReference type="Proteomes" id="UP000012023">
    <property type="component" value="Unassembled WGS sequence"/>
</dbReference>
<gene>
    <name evidence="1" type="ORF">HMPREF1418_00208</name>
</gene>
<reference evidence="1 2" key="1">
    <citation type="submission" date="2012-11" db="EMBL/GenBank/DDBJ databases">
        <authorList>
            <person name="Weinstock G."/>
            <person name="Sodergren E."/>
            <person name="Lobos E.A."/>
            <person name="Fulton L."/>
            <person name="Fulton R."/>
            <person name="Courtney L."/>
            <person name="Fronick C."/>
            <person name="O'Laughlin M."/>
            <person name="Godfrey J."/>
            <person name="Wilson R.M."/>
            <person name="Miner T."/>
            <person name="Farmer C."/>
            <person name="Delehaunty K."/>
            <person name="Cordes M."/>
            <person name="Minx P."/>
            <person name="Tomlinson C."/>
            <person name="Chen J."/>
            <person name="Wollam A."/>
            <person name="Pepin K.H."/>
            <person name="Bhonagiri V."/>
            <person name="Zhang X."/>
            <person name="Suruliraj S."/>
            <person name="Antonio M."/>
            <person name="Secka O."/>
            <person name="Thomas J."/>
            <person name="Warren W."/>
            <person name="Mitreva M."/>
            <person name="Mardis E.R."/>
            <person name="Wilson R.K."/>
        </authorList>
    </citation>
    <scope>NUCLEOTIDE SEQUENCE [LARGE SCALE GENOMIC DNA]</scope>
    <source>
        <strain evidence="1 2">GAM260BSi</strain>
    </source>
</reference>
<evidence type="ECO:0000313" key="2">
    <source>
        <dbReference type="Proteomes" id="UP000012023"/>
    </source>
</evidence>
<dbReference type="AlphaFoldDB" id="M3QYK7"/>
<name>M3QYK7_HELPX</name>
<organism evidence="1 2">
    <name type="scientific">Helicobacter pylori GAM260BSi</name>
    <dbReference type="NCBI Taxonomy" id="1159046"/>
    <lineage>
        <taxon>Bacteria</taxon>
        <taxon>Pseudomonadati</taxon>
        <taxon>Campylobacterota</taxon>
        <taxon>Epsilonproteobacteria</taxon>
        <taxon>Campylobacterales</taxon>
        <taxon>Helicobacteraceae</taxon>
        <taxon>Helicobacter</taxon>
    </lineage>
</organism>
<proteinExistence type="predicted"/>
<evidence type="ECO:0000313" key="1">
    <source>
        <dbReference type="EMBL" id="EMH25536.1"/>
    </source>
</evidence>
<protein>
    <submittedName>
        <fullName evidence="1">Uncharacterized protein</fullName>
    </submittedName>
</protein>
<comment type="caution">
    <text evidence="1">The sequence shown here is derived from an EMBL/GenBank/DDBJ whole genome shotgun (WGS) entry which is preliminary data.</text>
</comment>
<dbReference type="HOGENOM" id="CLU_3217128_0_0_7"/>
<dbReference type="EMBL" id="APDV01000008">
    <property type="protein sequence ID" value="EMH25536.1"/>
    <property type="molecule type" value="Genomic_DNA"/>
</dbReference>